<keyword evidence="3 5" id="KW-0949">S-adenosyl-L-methionine</keyword>
<dbReference type="InterPro" id="IPR023267">
    <property type="entry name" value="RCMT"/>
</dbReference>
<accession>A0ABZ2UZR0</accession>
<keyword evidence="8" id="KW-1185">Reference proteome</keyword>
<evidence type="ECO:0000256" key="4">
    <source>
        <dbReference type="ARBA" id="ARBA00022884"/>
    </source>
</evidence>
<dbReference type="EMBL" id="CP150951">
    <property type="protein sequence ID" value="WZC47576.1"/>
    <property type="molecule type" value="Genomic_DNA"/>
</dbReference>
<evidence type="ECO:0000256" key="5">
    <source>
        <dbReference type="PROSITE-ProRule" id="PRU01023"/>
    </source>
</evidence>
<gene>
    <name evidence="7" type="ORF">AABB29_11645</name>
</gene>
<organism evidence="7 8">
    <name type="scientific">Yoonia phaeophyticola</name>
    <dbReference type="NCBI Taxonomy" id="3137369"/>
    <lineage>
        <taxon>Bacteria</taxon>
        <taxon>Pseudomonadati</taxon>
        <taxon>Pseudomonadota</taxon>
        <taxon>Alphaproteobacteria</taxon>
        <taxon>Rhodobacterales</taxon>
        <taxon>Paracoccaceae</taxon>
        <taxon>Yoonia</taxon>
    </lineage>
</organism>
<dbReference type="Proteomes" id="UP001440612">
    <property type="component" value="Chromosome"/>
</dbReference>
<feature type="binding site" evidence="5">
    <location>
        <position position="286"/>
    </location>
    <ligand>
        <name>S-adenosyl-L-methionine</name>
        <dbReference type="ChEBI" id="CHEBI:59789"/>
    </ligand>
</feature>
<evidence type="ECO:0000313" key="8">
    <source>
        <dbReference type="Proteomes" id="UP001440612"/>
    </source>
</evidence>
<reference evidence="8" key="1">
    <citation type="submission" date="2024-04" db="EMBL/GenBank/DDBJ databases">
        <title>Phylogenomic analyses of a clade within the roseobacter group suggest taxonomic reassignments of species of the genera Aestuariivita, Citreicella, Loktanella, Nautella, Pelagibaca, Ruegeria, Thalassobius, Thiobacimonas and Tropicibacter, and the proposal o.</title>
        <authorList>
            <person name="Jeon C.O."/>
        </authorList>
    </citation>
    <scope>NUCLEOTIDE SEQUENCE [LARGE SCALE GENOMIC DNA]</scope>
    <source>
        <strain evidence="8">BS5-3</strain>
    </source>
</reference>
<dbReference type="SUPFAM" id="SSF53335">
    <property type="entry name" value="S-adenosyl-L-methionine-dependent methyltransferases"/>
    <property type="match status" value="1"/>
</dbReference>
<protein>
    <submittedName>
        <fullName evidence="7">RsmB/NOP family class I SAM-dependent RNA methyltransferase</fullName>
        <ecNumber evidence="7">2.1.1.-</ecNumber>
    </submittedName>
</protein>
<dbReference type="Pfam" id="PF01189">
    <property type="entry name" value="Methyltr_RsmB-F"/>
    <property type="match status" value="1"/>
</dbReference>
<dbReference type="InterPro" id="IPR029063">
    <property type="entry name" value="SAM-dependent_MTases_sf"/>
</dbReference>
<dbReference type="PANTHER" id="PTHR22807:SF53">
    <property type="entry name" value="RIBOSOMAL RNA SMALL SUBUNIT METHYLTRANSFERASE B-RELATED"/>
    <property type="match status" value="1"/>
</dbReference>
<feature type="active site" description="Nucleophile" evidence="5">
    <location>
        <position position="339"/>
    </location>
</feature>
<dbReference type="GO" id="GO:0032259">
    <property type="term" value="P:methylation"/>
    <property type="evidence" value="ECO:0007669"/>
    <property type="project" value="UniProtKB-KW"/>
</dbReference>
<evidence type="ECO:0000256" key="3">
    <source>
        <dbReference type="ARBA" id="ARBA00022691"/>
    </source>
</evidence>
<keyword evidence="2 5" id="KW-0808">Transferase</keyword>
<feature type="domain" description="SAM-dependent MTase RsmB/NOP-type" evidence="6">
    <location>
        <begin position="133"/>
        <end position="385"/>
    </location>
</feature>
<name>A0ABZ2UZR0_9RHOB</name>
<dbReference type="InterPro" id="IPR049560">
    <property type="entry name" value="MeTrfase_RsmB-F_NOP2_cat"/>
</dbReference>
<keyword evidence="4 5" id="KW-0694">RNA-binding</keyword>
<comment type="caution">
    <text evidence="5">Lacks conserved residue(s) required for the propagation of feature annotation.</text>
</comment>
<keyword evidence="1 5" id="KW-0489">Methyltransferase</keyword>
<dbReference type="InterPro" id="IPR001678">
    <property type="entry name" value="MeTrfase_RsmB-F_NOP2_dom"/>
</dbReference>
<dbReference type="PRINTS" id="PR02008">
    <property type="entry name" value="RCMTFAMILY"/>
</dbReference>
<evidence type="ECO:0000256" key="2">
    <source>
        <dbReference type="ARBA" id="ARBA00022679"/>
    </source>
</evidence>
<comment type="similarity">
    <text evidence="5">Belongs to the class I-like SAM-binding methyltransferase superfamily. RsmB/NOP family.</text>
</comment>
<dbReference type="PROSITE" id="PS51686">
    <property type="entry name" value="SAM_MT_RSMB_NOP"/>
    <property type="match status" value="1"/>
</dbReference>
<dbReference type="Pfam" id="PF22458">
    <property type="entry name" value="RsmF-B_ferredox"/>
    <property type="match status" value="1"/>
</dbReference>
<dbReference type="InterPro" id="IPR054728">
    <property type="entry name" value="RsmB-like_ferredoxin"/>
</dbReference>
<evidence type="ECO:0000313" key="7">
    <source>
        <dbReference type="EMBL" id="WZC47576.1"/>
    </source>
</evidence>
<dbReference type="GO" id="GO:0008168">
    <property type="term" value="F:methyltransferase activity"/>
    <property type="evidence" value="ECO:0007669"/>
    <property type="project" value="UniProtKB-KW"/>
</dbReference>
<feature type="binding site" evidence="5">
    <location>
        <position position="246"/>
    </location>
    <ligand>
        <name>S-adenosyl-L-methionine</name>
        <dbReference type="ChEBI" id="CHEBI:59789"/>
    </ligand>
</feature>
<dbReference type="Gene3D" id="3.40.50.150">
    <property type="entry name" value="Vaccinia Virus protein VP39"/>
    <property type="match status" value="1"/>
</dbReference>
<evidence type="ECO:0000259" key="6">
    <source>
        <dbReference type="PROSITE" id="PS51686"/>
    </source>
</evidence>
<evidence type="ECO:0000256" key="1">
    <source>
        <dbReference type="ARBA" id="ARBA00022603"/>
    </source>
</evidence>
<dbReference type="EC" id="2.1.1.-" evidence="7"/>
<dbReference type="RefSeq" id="WP_341365696.1">
    <property type="nucleotide sequence ID" value="NZ_CP150951.2"/>
</dbReference>
<sequence>MTPAARIGAAIDVIDRIQDGELADRSLAHWGRKNRYAGSKDRAAIADIVYAVLRKKQSLAVLGAGKTGRALLIGYLRDIGQDPDAVFGADRYAPAALTEAERAAPEPGPENADFPEWLWPDLVRSQGDQALPIARAMRERAPIYVRANLMKASREEAIAALAAEGVIGTAHALSPSAVHISEGARKIRNAQPYLNGMIELQDAASQAVADLVPLTLGERFLDFCAGGGGKVLAVAGRIAGEFYAHDADLRRMNDLPARAARAGTQVNLVPPEDLDALPACHTVLVDAPCSGSGSWRRDPHGKWLLTRDRLDQLVEMQQNILSRASGLVRPGGHLVYATCSLLDVENDQQSAAFLARHPDFSQVGAHHFTPLSGGDGFFCAVFAKD</sequence>
<proteinExistence type="inferred from homology"/>
<dbReference type="PANTHER" id="PTHR22807">
    <property type="entry name" value="NOP2 YEAST -RELATED NOL1/NOP2/FMU SUN DOMAIN-CONTAINING"/>
    <property type="match status" value="1"/>
</dbReference>